<evidence type="ECO:0000256" key="7">
    <source>
        <dbReference type="SAM" id="Phobius"/>
    </source>
</evidence>
<feature type="domain" description="Protein kinase" evidence="8">
    <location>
        <begin position="21"/>
        <end position="281"/>
    </location>
</feature>
<evidence type="ECO:0000256" key="1">
    <source>
        <dbReference type="ARBA" id="ARBA00012513"/>
    </source>
</evidence>
<dbReference type="InterPro" id="IPR008271">
    <property type="entry name" value="Ser/Thr_kinase_AS"/>
</dbReference>
<dbReference type="EMBL" id="JGZB01000007">
    <property type="protein sequence ID" value="KFI67810.1"/>
    <property type="molecule type" value="Genomic_DNA"/>
</dbReference>
<dbReference type="Proteomes" id="UP000029052">
    <property type="component" value="Unassembled WGS sequence"/>
</dbReference>
<dbReference type="GO" id="GO:0004674">
    <property type="term" value="F:protein serine/threonine kinase activity"/>
    <property type="evidence" value="ECO:0007669"/>
    <property type="project" value="UniProtKB-EC"/>
</dbReference>
<evidence type="ECO:0000256" key="3">
    <source>
        <dbReference type="ARBA" id="ARBA00022741"/>
    </source>
</evidence>
<dbReference type="PROSITE" id="PS50011">
    <property type="entry name" value="PROTEIN_KINASE_DOM"/>
    <property type="match status" value="1"/>
</dbReference>
<feature type="compositionally biased region" description="Basic and acidic residues" evidence="6">
    <location>
        <begin position="308"/>
        <end position="317"/>
    </location>
</feature>
<dbReference type="AlphaFoldDB" id="A0A087B9W0"/>
<keyword evidence="2 9" id="KW-0808">Transferase</keyword>
<dbReference type="PANTHER" id="PTHR43671">
    <property type="entry name" value="SERINE/THREONINE-PROTEIN KINASE NEK"/>
    <property type="match status" value="1"/>
</dbReference>
<keyword evidence="5" id="KW-0067">ATP-binding</keyword>
<evidence type="ECO:0000313" key="10">
    <source>
        <dbReference type="Proteomes" id="UP000029052"/>
    </source>
</evidence>
<evidence type="ECO:0000256" key="4">
    <source>
        <dbReference type="ARBA" id="ARBA00022777"/>
    </source>
</evidence>
<dbReference type="Gene3D" id="1.10.510.10">
    <property type="entry name" value="Transferase(Phosphotransferase) domain 1"/>
    <property type="match status" value="1"/>
</dbReference>
<feature type="transmembrane region" description="Helical" evidence="7">
    <location>
        <begin position="657"/>
        <end position="679"/>
    </location>
</feature>
<accession>A0A087B9W0</accession>
<keyword evidence="7" id="KW-1133">Transmembrane helix</keyword>
<reference evidence="9 10" key="1">
    <citation type="submission" date="2014-03" db="EMBL/GenBank/DDBJ databases">
        <title>Genomics of Bifidobacteria.</title>
        <authorList>
            <person name="Ventura M."/>
            <person name="Milani C."/>
            <person name="Lugli G.A."/>
        </authorList>
    </citation>
    <scope>NUCLEOTIDE SEQUENCE [LARGE SCALE GENOMIC DNA]</scope>
    <source>
        <strain evidence="9 10">LMG 11591</strain>
    </source>
</reference>
<evidence type="ECO:0000259" key="8">
    <source>
        <dbReference type="PROSITE" id="PS50011"/>
    </source>
</evidence>
<feature type="transmembrane region" description="Helical" evidence="7">
    <location>
        <begin position="609"/>
        <end position="636"/>
    </location>
</feature>
<dbReference type="InterPro" id="IPR000719">
    <property type="entry name" value="Prot_kinase_dom"/>
</dbReference>
<keyword evidence="7" id="KW-0472">Membrane</keyword>
<keyword evidence="3" id="KW-0547">Nucleotide-binding</keyword>
<feature type="transmembrane region" description="Helical" evidence="7">
    <location>
        <begin position="509"/>
        <end position="527"/>
    </location>
</feature>
<dbReference type="InterPro" id="IPR011009">
    <property type="entry name" value="Kinase-like_dom_sf"/>
</dbReference>
<evidence type="ECO:0000313" key="9">
    <source>
        <dbReference type="EMBL" id="KFI67810.1"/>
    </source>
</evidence>
<gene>
    <name evidence="9" type="ORF">BMAGN_1514</name>
</gene>
<keyword evidence="7" id="KW-0812">Transmembrane</keyword>
<dbReference type="SMART" id="SM00220">
    <property type="entry name" value="S_TKc"/>
    <property type="match status" value="1"/>
</dbReference>
<dbReference type="Pfam" id="PF00069">
    <property type="entry name" value="Pkinase"/>
    <property type="match status" value="1"/>
</dbReference>
<proteinExistence type="predicted"/>
<dbReference type="GO" id="GO:0005524">
    <property type="term" value="F:ATP binding"/>
    <property type="evidence" value="ECO:0007669"/>
    <property type="project" value="UniProtKB-KW"/>
</dbReference>
<dbReference type="SUPFAM" id="SSF56112">
    <property type="entry name" value="Protein kinase-like (PK-like)"/>
    <property type="match status" value="1"/>
</dbReference>
<feature type="region of interest" description="Disordered" evidence="6">
    <location>
        <begin position="286"/>
        <end position="321"/>
    </location>
</feature>
<dbReference type="PROSITE" id="PS00108">
    <property type="entry name" value="PROTEIN_KINASE_ST"/>
    <property type="match status" value="1"/>
</dbReference>
<evidence type="ECO:0000256" key="2">
    <source>
        <dbReference type="ARBA" id="ARBA00022679"/>
    </source>
</evidence>
<name>A0A087B9W0_9BIFI</name>
<evidence type="ECO:0000256" key="5">
    <source>
        <dbReference type="ARBA" id="ARBA00022840"/>
    </source>
</evidence>
<evidence type="ECO:0000256" key="6">
    <source>
        <dbReference type="SAM" id="MobiDB-lite"/>
    </source>
</evidence>
<sequence>MVRMSEIQALNVQAGDTIGGYTLIDRLGGGAMGSVWKVKDDGGQLHAMKILRDSLEDDRNTKDHVTSRERLRREAMALRKIHNPGVCGIDDMELDDSVAFIVTELIEGENLRDDVAHNGKYVGEDLERLASKLIAAVQAVHAAGIIHRDIKPTNVMISTSGPILVDFGIAMGQGESHVTSTGLVMGTPGFIAPEIIDGAESDEMTDWWSVASVLAFAATGAPVFGSSPMMAVLEREASGNANLAGLPPRTLAAFRSALSPDRSKRCTPQELLNAITKDAWNKDVWDRPDSDMMLPFGKSEPDGTSENSTDRSGERQHTRFPNARLAWRARDRRTMALKTPPPPPPSQTLRATPALDSATVPLMNTVAEPHESMIQATQVMGDTVPVQPGRMVSSSPQAAVSDSHTVPMAERQAIPQSGHAAPVTERPSAPEYAAAHEYTTEYTAPVQPVQSVRPEAPEYTIPEHPAPDYPAPEYRDPRSLYVQRSMPVILTLALPLMILAAAYPITSCLVAGALMIIASAIGINIVAQSQRETRRGAAKASDMLLRILSFPVHLLRGFIEVLPTLAIGLVVNVCLVVIMVVLLHAPLTFATANLFGSLLRIPVPYGSPWSWGGLSLAVASAAAWIIGCYCPHTAMLRMGLGSLRGKERNGENQANTLASATLGIAIVAILVTLVMLFMAHGIDWWPWIL</sequence>
<comment type="caution">
    <text evidence="9">The sequence shown here is derived from an EMBL/GenBank/DDBJ whole genome shotgun (WGS) entry which is preliminary data.</text>
</comment>
<dbReference type="CDD" id="cd14014">
    <property type="entry name" value="STKc_PknB_like"/>
    <property type="match status" value="1"/>
</dbReference>
<feature type="transmembrane region" description="Helical" evidence="7">
    <location>
        <begin position="565"/>
        <end position="589"/>
    </location>
</feature>
<dbReference type="PANTHER" id="PTHR43671:SF13">
    <property type="entry name" value="SERINE_THREONINE-PROTEIN KINASE NEK2"/>
    <property type="match status" value="1"/>
</dbReference>
<dbReference type="InterPro" id="IPR050660">
    <property type="entry name" value="NEK_Ser/Thr_kinase"/>
</dbReference>
<dbReference type="STRING" id="1692.BMAGN_1514"/>
<protein>
    <recommendedName>
        <fullName evidence="1">non-specific serine/threonine protein kinase</fullName>
        <ecNumber evidence="1">2.7.11.1</ecNumber>
    </recommendedName>
</protein>
<keyword evidence="10" id="KW-1185">Reference proteome</keyword>
<dbReference type="eggNOG" id="COG0515">
    <property type="taxonomic scope" value="Bacteria"/>
</dbReference>
<organism evidence="9 10">
    <name type="scientific">Bifidobacterium magnum</name>
    <dbReference type="NCBI Taxonomy" id="1692"/>
    <lineage>
        <taxon>Bacteria</taxon>
        <taxon>Bacillati</taxon>
        <taxon>Actinomycetota</taxon>
        <taxon>Actinomycetes</taxon>
        <taxon>Bifidobacteriales</taxon>
        <taxon>Bifidobacteriaceae</taxon>
        <taxon>Bifidobacterium</taxon>
    </lineage>
</organism>
<dbReference type="EC" id="2.7.11.1" evidence="1"/>
<keyword evidence="4 9" id="KW-0418">Kinase</keyword>